<dbReference type="AlphaFoldDB" id="A0A0N1JY79"/>
<evidence type="ECO:0008006" key="3">
    <source>
        <dbReference type="Google" id="ProtNLM"/>
    </source>
</evidence>
<dbReference type="InterPro" id="IPR012337">
    <property type="entry name" value="RNaseH-like_sf"/>
</dbReference>
<dbReference type="EMBL" id="LGKG01000101">
    <property type="protein sequence ID" value="KPC64317.1"/>
    <property type="molecule type" value="Genomic_DNA"/>
</dbReference>
<organism evidence="1 2">
    <name type="scientific">Streptomyces chattanoogensis</name>
    <dbReference type="NCBI Taxonomy" id="66876"/>
    <lineage>
        <taxon>Bacteria</taxon>
        <taxon>Bacillati</taxon>
        <taxon>Actinomycetota</taxon>
        <taxon>Actinomycetes</taxon>
        <taxon>Kitasatosporales</taxon>
        <taxon>Streptomycetaceae</taxon>
        <taxon>Streptomyces</taxon>
    </lineage>
</organism>
<dbReference type="Proteomes" id="UP000037982">
    <property type="component" value="Unassembled WGS sequence"/>
</dbReference>
<reference evidence="2" key="1">
    <citation type="submission" date="2015-07" db="EMBL/GenBank/DDBJ databases">
        <authorList>
            <person name="Ju K.-S."/>
            <person name="Doroghazi J.R."/>
            <person name="Metcalf W.W."/>
        </authorList>
    </citation>
    <scope>NUCLEOTIDE SEQUENCE [LARGE SCALE GENOMIC DNA]</scope>
    <source>
        <strain evidence="2">NRRL ISP-5002</strain>
    </source>
</reference>
<gene>
    <name evidence="1" type="ORF">ADL29_12410</name>
</gene>
<protein>
    <recommendedName>
        <fullName evidence="3">Transposase</fullName>
    </recommendedName>
</protein>
<keyword evidence="2" id="KW-1185">Reference proteome</keyword>
<dbReference type="PATRIC" id="fig|66876.3.peg.2720"/>
<sequence length="129" mass="15200">MRPTEAPACRRWRVEDDFQDAKGTCHLDKGQVTCWNSWHRWSMITLVAYAFLAVTAALERTAQTGRNDSAEAGLVLLSSHELLRPRRALILPPPRRDPEHLLWWSTWRRHQHRARLCHRRWHAYADTTP</sequence>
<evidence type="ECO:0000313" key="2">
    <source>
        <dbReference type="Proteomes" id="UP000037982"/>
    </source>
</evidence>
<accession>A0A0N1JY79</accession>
<comment type="caution">
    <text evidence="1">The sequence shown here is derived from an EMBL/GenBank/DDBJ whole genome shotgun (WGS) entry which is preliminary data.</text>
</comment>
<proteinExistence type="predicted"/>
<name>A0A0N1JY79_9ACTN</name>
<evidence type="ECO:0000313" key="1">
    <source>
        <dbReference type="EMBL" id="KPC64317.1"/>
    </source>
</evidence>
<dbReference type="SUPFAM" id="SSF53098">
    <property type="entry name" value="Ribonuclease H-like"/>
    <property type="match status" value="1"/>
</dbReference>